<accession>A0A6C0BEQ4</accession>
<organism evidence="2">
    <name type="scientific">viral metagenome</name>
    <dbReference type="NCBI Taxonomy" id="1070528"/>
    <lineage>
        <taxon>unclassified sequences</taxon>
        <taxon>metagenomes</taxon>
        <taxon>organismal metagenomes</taxon>
    </lineage>
</organism>
<feature type="compositionally biased region" description="Basic and acidic residues" evidence="1">
    <location>
        <begin position="155"/>
        <end position="177"/>
    </location>
</feature>
<sequence>MALTLINAVVSKAIFETQLETLETLRKFLADKEDVDVDFMNELLDEFKSKVESDYKPPKGAAKALKEASGKNSKKSDSDSENKPKKKSAYTLFIQYKMKDADFKASQPDLKKGKDLMAAAVASWSELSDDIKNKMKTLNKENPDLTGEELFKQCAKADKKDKPKPAAKATKKEKPVEESDAESDVADSDAE</sequence>
<dbReference type="SUPFAM" id="SSF47095">
    <property type="entry name" value="HMG-box"/>
    <property type="match status" value="1"/>
</dbReference>
<evidence type="ECO:0000313" key="2">
    <source>
        <dbReference type="EMBL" id="QHS90795.1"/>
    </source>
</evidence>
<feature type="compositionally biased region" description="Basic and acidic residues" evidence="1">
    <location>
        <begin position="64"/>
        <end position="83"/>
    </location>
</feature>
<dbReference type="AlphaFoldDB" id="A0A6C0BEQ4"/>
<evidence type="ECO:0000256" key="1">
    <source>
        <dbReference type="SAM" id="MobiDB-lite"/>
    </source>
</evidence>
<dbReference type="EMBL" id="MN739147">
    <property type="protein sequence ID" value="QHS90795.1"/>
    <property type="molecule type" value="Genomic_DNA"/>
</dbReference>
<reference evidence="2" key="1">
    <citation type="journal article" date="2020" name="Nature">
        <title>Giant virus diversity and host interactions through global metagenomics.</title>
        <authorList>
            <person name="Schulz F."/>
            <person name="Roux S."/>
            <person name="Paez-Espino D."/>
            <person name="Jungbluth S."/>
            <person name="Walsh D.A."/>
            <person name="Denef V.J."/>
            <person name="McMahon K.D."/>
            <person name="Konstantinidis K.T."/>
            <person name="Eloe-Fadrosh E.A."/>
            <person name="Kyrpides N.C."/>
            <person name="Woyke T."/>
        </authorList>
    </citation>
    <scope>NUCLEOTIDE SEQUENCE</scope>
    <source>
        <strain evidence="2">GVMAG-M-3300010354-11</strain>
    </source>
</reference>
<dbReference type="InterPro" id="IPR036910">
    <property type="entry name" value="HMG_box_dom_sf"/>
</dbReference>
<feature type="compositionally biased region" description="Acidic residues" evidence="1">
    <location>
        <begin position="178"/>
        <end position="191"/>
    </location>
</feature>
<name>A0A6C0BEQ4_9ZZZZ</name>
<protein>
    <submittedName>
        <fullName evidence="2">Uncharacterized protein</fullName>
    </submittedName>
</protein>
<proteinExistence type="predicted"/>
<feature type="region of interest" description="Disordered" evidence="1">
    <location>
        <begin position="155"/>
        <end position="191"/>
    </location>
</feature>
<dbReference type="Gene3D" id="1.10.30.10">
    <property type="entry name" value="High mobility group box domain"/>
    <property type="match status" value="1"/>
</dbReference>
<feature type="region of interest" description="Disordered" evidence="1">
    <location>
        <begin position="53"/>
        <end position="86"/>
    </location>
</feature>